<organism evidence="3 4">
    <name type="scientific">Solanum stoloniferum</name>
    <dbReference type="NCBI Taxonomy" id="62892"/>
    <lineage>
        <taxon>Eukaryota</taxon>
        <taxon>Viridiplantae</taxon>
        <taxon>Streptophyta</taxon>
        <taxon>Embryophyta</taxon>
        <taxon>Tracheophyta</taxon>
        <taxon>Spermatophyta</taxon>
        <taxon>Magnoliopsida</taxon>
        <taxon>eudicotyledons</taxon>
        <taxon>Gunneridae</taxon>
        <taxon>Pentapetalae</taxon>
        <taxon>asterids</taxon>
        <taxon>lamiids</taxon>
        <taxon>Solanales</taxon>
        <taxon>Solanaceae</taxon>
        <taxon>Solanoideae</taxon>
        <taxon>Solaneae</taxon>
        <taxon>Solanum</taxon>
    </lineage>
</organism>
<proteinExistence type="predicted"/>
<feature type="transmembrane region" description="Helical" evidence="2">
    <location>
        <begin position="113"/>
        <end position="137"/>
    </location>
</feature>
<protein>
    <submittedName>
        <fullName evidence="3">Uncharacterized protein</fullName>
    </submittedName>
</protein>
<dbReference type="AlphaFoldDB" id="A0ABD2SEC5"/>
<dbReference type="PANTHER" id="PTHR34967:SF1">
    <property type="entry name" value="OS02G0257200 PROTEIN"/>
    <property type="match status" value="1"/>
</dbReference>
<keyword evidence="2" id="KW-0812">Transmembrane</keyword>
<comment type="caution">
    <text evidence="3">The sequence shown here is derived from an EMBL/GenBank/DDBJ whole genome shotgun (WGS) entry which is preliminary data.</text>
</comment>
<feature type="transmembrane region" description="Helical" evidence="2">
    <location>
        <begin position="70"/>
        <end position="92"/>
    </location>
</feature>
<feature type="transmembrane region" description="Helical" evidence="2">
    <location>
        <begin position="44"/>
        <end position="64"/>
    </location>
</feature>
<dbReference type="EMBL" id="JBJKTR010000015">
    <property type="protein sequence ID" value="KAL3342214.1"/>
    <property type="molecule type" value="Genomic_DNA"/>
</dbReference>
<evidence type="ECO:0000256" key="2">
    <source>
        <dbReference type="SAM" id="Phobius"/>
    </source>
</evidence>
<dbReference type="Proteomes" id="UP001627284">
    <property type="component" value="Unassembled WGS sequence"/>
</dbReference>
<gene>
    <name evidence="3" type="ORF">AABB24_026311</name>
</gene>
<keyword evidence="2" id="KW-0472">Membrane</keyword>
<reference evidence="3 4" key="1">
    <citation type="submission" date="2024-05" db="EMBL/GenBank/DDBJ databases">
        <title>De novo assembly of an allotetraploid wild potato.</title>
        <authorList>
            <person name="Hosaka A.J."/>
        </authorList>
    </citation>
    <scope>NUCLEOTIDE SEQUENCE [LARGE SCALE GENOMIC DNA]</scope>
    <source>
        <tissue evidence="3">Young leaves</tissue>
    </source>
</reference>
<feature type="transmembrane region" description="Helical" evidence="2">
    <location>
        <begin position="190"/>
        <end position="209"/>
    </location>
</feature>
<sequence>MNSSSEISIRSSSHSNNKTIMVKLASAREMRLYGPRLTRNRFEYINAGLYLFATILLVGGFAAQFSNEQLSGLVLLLIALAVIVVVNVHDLLAHLAGIDYRFLLLGFDPQLALVEFAVPVVQSVGTILNFLAILFLFTQAQKGYGNYKMEKQAVSLLIASPALWLLGSIHNSCQIYERADGHVQILQQSVNIPFLLGSLLFLVGSLLNWREQSGYVHHGLKLLSEDWTLFGLFGSLLLFIGGLMNVVKVFKMQQMSGLRLEKLRGGAQDRLIQEREGQMPLLIEEQRQRRQSSVEEGQMPLLVEEQRRRKKSPVEETTSSTVAPTPYKDVLVGQA</sequence>
<evidence type="ECO:0000313" key="4">
    <source>
        <dbReference type="Proteomes" id="UP001627284"/>
    </source>
</evidence>
<keyword evidence="4" id="KW-1185">Reference proteome</keyword>
<accession>A0ABD2SEC5</accession>
<keyword evidence="2" id="KW-1133">Transmembrane helix</keyword>
<feature type="transmembrane region" description="Helical" evidence="2">
    <location>
        <begin position="152"/>
        <end position="169"/>
    </location>
</feature>
<dbReference type="PANTHER" id="PTHR34967">
    <property type="entry name" value="OS02G0257200 PROTEIN"/>
    <property type="match status" value="1"/>
</dbReference>
<evidence type="ECO:0000256" key="1">
    <source>
        <dbReference type="SAM" id="MobiDB-lite"/>
    </source>
</evidence>
<feature type="region of interest" description="Disordered" evidence="1">
    <location>
        <begin position="286"/>
        <end position="335"/>
    </location>
</feature>
<feature type="transmembrane region" description="Helical" evidence="2">
    <location>
        <begin position="229"/>
        <end position="250"/>
    </location>
</feature>
<name>A0ABD2SEC5_9SOLN</name>
<evidence type="ECO:0000313" key="3">
    <source>
        <dbReference type="EMBL" id="KAL3342214.1"/>
    </source>
</evidence>